<feature type="non-terminal residue" evidence="1">
    <location>
        <position position="59"/>
    </location>
</feature>
<evidence type="ECO:0000313" key="1">
    <source>
        <dbReference type="EMBL" id="KAJ2889394.1"/>
    </source>
</evidence>
<dbReference type="Proteomes" id="UP001139981">
    <property type="component" value="Unassembled WGS sequence"/>
</dbReference>
<comment type="caution">
    <text evidence="1">The sequence shown here is derived from an EMBL/GenBank/DDBJ whole genome shotgun (WGS) entry which is preliminary data.</text>
</comment>
<organism evidence="1 2">
    <name type="scientific">Coemansia aciculifera</name>
    <dbReference type="NCBI Taxonomy" id="417176"/>
    <lineage>
        <taxon>Eukaryota</taxon>
        <taxon>Fungi</taxon>
        <taxon>Fungi incertae sedis</taxon>
        <taxon>Zoopagomycota</taxon>
        <taxon>Kickxellomycotina</taxon>
        <taxon>Kickxellomycetes</taxon>
        <taxon>Kickxellales</taxon>
        <taxon>Kickxellaceae</taxon>
        <taxon>Coemansia</taxon>
    </lineage>
</organism>
<proteinExistence type="predicted"/>
<name>A0ACC1LY38_9FUNG</name>
<dbReference type="EMBL" id="JANBVB010001858">
    <property type="protein sequence ID" value="KAJ2889394.1"/>
    <property type="molecule type" value="Genomic_DNA"/>
</dbReference>
<reference evidence="1" key="1">
    <citation type="submission" date="2022-07" db="EMBL/GenBank/DDBJ databases">
        <title>Phylogenomic reconstructions and comparative analyses of Kickxellomycotina fungi.</title>
        <authorList>
            <person name="Reynolds N.K."/>
            <person name="Stajich J.E."/>
            <person name="Barry K."/>
            <person name="Grigoriev I.V."/>
            <person name="Crous P."/>
            <person name="Smith M.E."/>
        </authorList>
    </citation>
    <scope>NUCLEOTIDE SEQUENCE</scope>
    <source>
        <strain evidence="1">CBS 190363</strain>
    </source>
</reference>
<gene>
    <name evidence="1" type="ORF">IWW38_004738</name>
</gene>
<keyword evidence="2" id="KW-1185">Reference proteome</keyword>
<sequence length="59" mass="6626">MIRSCAIAVLALSMLASLATAYTTIMMPNSQECYLERMKVNDHFSISFETAGKMPIEFF</sequence>
<protein>
    <submittedName>
        <fullName evidence="1">Uncharacterized protein</fullName>
    </submittedName>
</protein>
<evidence type="ECO:0000313" key="2">
    <source>
        <dbReference type="Proteomes" id="UP001139981"/>
    </source>
</evidence>
<accession>A0ACC1LY38</accession>